<evidence type="ECO:0008006" key="4">
    <source>
        <dbReference type="Google" id="ProtNLM"/>
    </source>
</evidence>
<dbReference type="InterPro" id="IPR011010">
    <property type="entry name" value="DNA_brk_join_enz"/>
</dbReference>
<dbReference type="AlphaFoldDB" id="A0AAC9UDS7"/>
<dbReference type="GO" id="GO:0003677">
    <property type="term" value="F:DNA binding"/>
    <property type="evidence" value="ECO:0007669"/>
    <property type="project" value="InterPro"/>
</dbReference>
<organism evidence="2 3">
    <name type="scientific">Pseudoalteromonas nigrifaciens</name>
    <dbReference type="NCBI Taxonomy" id="28109"/>
    <lineage>
        <taxon>Bacteria</taxon>
        <taxon>Pseudomonadati</taxon>
        <taxon>Pseudomonadota</taxon>
        <taxon>Gammaproteobacteria</taxon>
        <taxon>Alteromonadales</taxon>
        <taxon>Pseudoalteromonadaceae</taxon>
        <taxon>Pseudoalteromonas</taxon>
    </lineage>
</organism>
<dbReference type="GeneID" id="300940495"/>
<evidence type="ECO:0000313" key="3">
    <source>
        <dbReference type="Proteomes" id="UP000198329"/>
    </source>
</evidence>
<dbReference type="GO" id="GO:0006310">
    <property type="term" value="P:DNA recombination"/>
    <property type="evidence" value="ECO:0007669"/>
    <property type="project" value="UniProtKB-KW"/>
</dbReference>
<dbReference type="Proteomes" id="UP000198329">
    <property type="component" value="Chromosome I"/>
</dbReference>
<keyword evidence="1" id="KW-0233">DNA recombination</keyword>
<evidence type="ECO:0000313" key="2">
    <source>
        <dbReference type="EMBL" id="ASM52830.1"/>
    </source>
</evidence>
<reference evidence="2 3" key="1">
    <citation type="submission" date="2015-03" db="EMBL/GenBank/DDBJ databases">
        <authorList>
            <person name="Xie B.-B."/>
            <person name="Rong J.-C."/>
            <person name="Qin Q.-L."/>
            <person name="Zhang Y.-Z."/>
        </authorList>
    </citation>
    <scope>NUCLEOTIDE SEQUENCE [LARGE SCALE GENOMIC DNA]</scope>
    <source>
        <strain evidence="2 3">KMM 661</strain>
    </source>
</reference>
<name>A0AAC9UDS7_9GAMM</name>
<dbReference type="Gene3D" id="1.10.443.10">
    <property type="entry name" value="Intergrase catalytic core"/>
    <property type="match status" value="1"/>
</dbReference>
<dbReference type="SUPFAM" id="SSF56349">
    <property type="entry name" value="DNA breaking-rejoining enzymes"/>
    <property type="match status" value="1"/>
</dbReference>
<dbReference type="KEGG" id="png:PNIG_a0520"/>
<proteinExistence type="predicted"/>
<dbReference type="InterPro" id="IPR013762">
    <property type="entry name" value="Integrase-like_cat_sf"/>
</dbReference>
<dbReference type="RefSeq" id="WP_089367723.1">
    <property type="nucleotide sequence ID" value="NZ_BJXZ01000035.1"/>
</dbReference>
<dbReference type="CDD" id="cd00397">
    <property type="entry name" value="DNA_BRE_C"/>
    <property type="match status" value="1"/>
</dbReference>
<protein>
    <recommendedName>
        <fullName evidence="4">Site-specific recombinase XerD</fullName>
    </recommendedName>
</protein>
<accession>A0AAC9UDS7</accession>
<gene>
    <name evidence="2" type="ORF">PNIG_a0520</name>
</gene>
<sequence>MAKKPLTAQSIITYREELGMDCEETSNLQWVCDLINSLNINERALSKEQLNDINKRIKSIPTGKQRVLLSALDHVLFYLKEICNWQLPEVKEQAFTDESTMWLFSIHEKNLLASQCFARYESQRESFMDKRWHDLGWVLLVLNFEVAPLHLSYWQRILSTPTCIEFFEGQFTLKVSHPKPISSYADEDKASFTRYPLPVFPLRVLLNFYKYLPEKALTTKSLLDAINRWVDTEPYYFAAMSPAEWLRTFQSFWHHHYAVPPKLLRDLSDPMRHVSPLDSTECYAIDTVKEKLLFIPPLNNAVVGAEKKAPADAWPHKNLIKYHKQSSKENSTKPTAPAWGTDNVIPKLFYHYTDELFNEGGVHKKTLLSQSIDRYTNFYKSLNPLSFDDATNPETLHRWAHKEFDRLDEKTTPWHLYNFLRSASHQELTDELDLEQFERPELPSLVDPFCLNVSQINSTVELLLSSKNGDAMQRLFASIAVILGYYGAMRRGEVLRLCLGDITIVNPQKKQLFSIVIRNTPEGTTKNKKTRIITVFMPEPAAKLIRILLKIKTGCDETKPLLGFEYESIGLRSSYYIYPVTQALKALFGPKVRFHHLRHGGAELLYLQGLHLAYQRQGCHLSSILQDEATEAMLSKESCLARFDFWLEGRLFDKMNAGLLLDVIAKQHGHSSYATTRRHYLHGMEKTIALFKPVYRQYSRAELRYIYDIPVGSNDISRILDSLSQEHSLLSSEDKKQFQPELTESQIIKKLKLNTLIVGKVTTTNKQPSTFNKCDFKTLWESSLPEDFIDKNTNTFNYFCQKVFKALNNKTLDFKTANIQWRQLAKGQYFNFVSKELKALKTLGKPKIILQKPQGKSHTETLNIQFSCVCNQKTLQAFKTICHKGSLKHYTATFLLIQNRKSLNSNKLNMVKNQFLRKDDNFNWHKTPGGNTQLIITLKTLIPSTLLAQTLEQYFLNITLK</sequence>
<keyword evidence="3" id="KW-1185">Reference proteome</keyword>
<dbReference type="GO" id="GO:0015074">
    <property type="term" value="P:DNA integration"/>
    <property type="evidence" value="ECO:0007669"/>
    <property type="project" value="InterPro"/>
</dbReference>
<evidence type="ECO:0000256" key="1">
    <source>
        <dbReference type="ARBA" id="ARBA00023172"/>
    </source>
</evidence>
<dbReference type="EMBL" id="CP011036">
    <property type="protein sequence ID" value="ASM52830.1"/>
    <property type="molecule type" value="Genomic_DNA"/>
</dbReference>